<keyword evidence="3" id="KW-1185">Reference proteome</keyword>
<keyword evidence="2" id="KW-0808">Transferase</keyword>
<dbReference type="InterPro" id="IPR015421">
    <property type="entry name" value="PyrdxlP-dep_Trfase_major"/>
</dbReference>
<dbReference type="SUPFAM" id="SSF53383">
    <property type="entry name" value="PLP-dependent transferases"/>
    <property type="match status" value="1"/>
</dbReference>
<evidence type="ECO:0000313" key="2">
    <source>
        <dbReference type="EMBL" id="WFT76434.1"/>
    </source>
</evidence>
<keyword evidence="2" id="KW-0032">Aminotransferase</keyword>
<dbReference type="GO" id="GO:0019180">
    <property type="term" value="F:dTDP-4-amino-4,6-dideoxygalactose transaminase activity"/>
    <property type="evidence" value="ECO:0007669"/>
    <property type="project" value="UniProtKB-EC"/>
</dbReference>
<evidence type="ECO:0000256" key="1">
    <source>
        <dbReference type="RuleBase" id="RU004508"/>
    </source>
</evidence>
<dbReference type="InterPro" id="IPR015424">
    <property type="entry name" value="PyrdxlP-dep_Trfase"/>
</dbReference>
<organism evidence="2 3">
    <name type="scientific">Halobacillus naozhouensis</name>
    <dbReference type="NCBI Taxonomy" id="554880"/>
    <lineage>
        <taxon>Bacteria</taxon>
        <taxon>Bacillati</taxon>
        <taxon>Bacillota</taxon>
        <taxon>Bacilli</taxon>
        <taxon>Bacillales</taxon>
        <taxon>Bacillaceae</taxon>
        <taxon>Halobacillus</taxon>
    </lineage>
</organism>
<sequence>MIPFNKPCVIGKEKDYIQEAIEQNHKLSGNGPFGDLCKSWLEQQLDCPKVLLTPSCTASLEMAAILLHIQEGDEVIMPSYTFVSTANAFVLRGARITFVDVDPVTMNINPELIKQAVTDRTKAIVVVHYAGAPCKMEPIMDIADRHQLYVIEDAAQALMSTYKGQPLGTFGHFGTLSFHETKNYTCGEGGALLINDPTFIERAEILQEKGTNRSQFKRGQVDKYTWQDIGSSFLLSELNAAYLYAQLEEAGAILQDRMETWQIYKHSLEPLVRRDVLETQPVPLDGEHNAHMFYLKVRNESERASLIAYLLEHGVMAVPHYEPLHSSKAGNVYGRLAGEDTYTTREGDRLLRLPLYFGMEKEVVEHVVHHIENYFHS</sequence>
<dbReference type="NCBIfam" id="TIGR02379">
    <property type="entry name" value="ECA_wecE"/>
    <property type="match status" value="1"/>
</dbReference>
<name>A0ABY8J4R5_9BACI</name>
<gene>
    <name evidence="2" type="primary">rffA</name>
    <name evidence="2" type="synonym">fcnA</name>
    <name evidence="2" type="synonym">wecE</name>
    <name evidence="2" type="ORF">P9989_08745</name>
</gene>
<dbReference type="Proteomes" id="UP001221597">
    <property type="component" value="Chromosome"/>
</dbReference>
<dbReference type="PANTHER" id="PTHR30244">
    <property type="entry name" value="TRANSAMINASE"/>
    <property type="match status" value="1"/>
</dbReference>
<dbReference type="EC" id="2.6.1.59" evidence="2"/>
<dbReference type="InterPro" id="IPR000653">
    <property type="entry name" value="DegT/StrS_aminotransferase"/>
</dbReference>
<dbReference type="NCBIfam" id="NF008687">
    <property type="entry name" value="PRK11706.1"/>
    <property type="match status" value="1"/>
</dbReference>
<dbReference type="PIRSF" id="PIRSF000390">
    <property type="entry name" value="PLP_StrS"/>
    <property type="match status" value="1"/>
</dbReference>
<accession>A0ABY8J4R5</accession>
<reference evidence="2 3" key="1">
    <citation type="submission" date="2023-04" db="EMBL/GenBank/DDBJ databases">
        <title>Genome sequence of Halobacillus naozhouensis KACC 21980.</title>
        <authorList>
            <person name="Kim S."/>
            <person name="Heo J."/>
            <person name="Kwon S.-W."/>
        </authorList>
    </citation>
    <scope>NUCLEOTIDE SEQUENCE [LARGE SCALE GENOMIC DNA]</scope>
    <source>
        <strain evidence="2 3">KCTC 13234</strain>
    </source>
</reference>
<dbReference type="CDD" id="cd00616">
    <property type="entry name" value="AHBA_syn"/>
    <property type="match status" value="1"/>
</dbReference>
<dbReference type="Pfam" id="PF01041">
    <property type="entry name" value="DegT_DnrJ_EryC1"/>
    <property type="match status" value="1"/>
</dbReference>
<keyword evidence="1" id="KW-0663">Pyridoxal phosphate</keyword>
<dbReference type="InterPro" id="IPR012749">
    <property type="entry name" value="WecE-like"/>
</dbReference>
<protein>
    <submittedName>
        <fullName evidence="2">dTDP-4-amino-4,6-dideoxygalactose transaminase</fullName>
        <ecNumber evidence="2">2.6.1.59</ecNumber>
    </submittedName>
</protein>
<evidence type="ECO:0000313" key="3">
    <source>
        <dbReference type="Proteomes" id="UP001221597"/>
    </source>
</evidence>
<dbReference type="RefSeq" id="WP_283078388.1">
    <property type="nucleotide sequence ID" value="NZ_CP121671.1"/>
</dbReference>
<dbReference type="PANTHER" id="PTHR30244:SF34">
    <property type="entry name" value="DTDP-4-AMINO-4,6-DIDEOXYGALACTOSE TRANSAMINASE"/>
    <property type="match status" value="1"/>
</dbReference>
<dbReference type="Gene3D" id="3.40.640.10">
    <property type="entry name" value="Type I PLP-dependent aspartate aminotransferase-like (Major domain)"/>
    <property type="match status" value="1"/>
</dbReference>
<proteinExistence type="inferred from homology"/>
<dbReference type="EMBL" id="CP121671">
    <property type="protein sequence ID" value="WFT76434.1"/>
    <property type="molecule type" value="Genomic_DNA"/>
</dbReference>
<comment type="similarity">
    <text evidence="1">Belongs to the DegT/DnrJ/EryC1 family.</text>
</comment>